<reference evidence="8" key="1">
    <citation type="journal article" date="2015" name="Sci. Rep.">
        <title>Tissue- and time-dependent transcription in Ixodes ricinus salivary glands and midguts when blood feeding on the vertebrate host.</title>
        <authorList>
            <person name="Kotsyfakis M."/>
            <person name="Schwarz A."/>
            <person name="Erhart J."/>
            <person name="Ribeiro J.M."/>
        </authorList>
    </citation>
    <scope>NUCLEOTIDE SEQUENCE</scope>
    <source>
        <tissue evidence="8">Salivary gland and midgut</tissue>
    </source>
</reference>
<keyword evidence="5" id="KW-0949">S-adenosyl-L-methionine</keyword>
<feature type="non-terminal residue" evidence="8">
    <location>
        <position position="1"/>
    </location>
</feature>
<comment type="catalytic activity">
    <reaction evidence="1">
        <text>guanosine(46) in tRNA + S-adenosyl-L-methionine = N(7)-methylguanosine(46) in tRNA + S-adenosyl-L-homocysteine</text>
        <dbReference type="Rhea" id="RHEA:42708"/>
        <dbReference type="Rhea" id="RHEA-COMP:10188"/>
        <dbReference type="Rhea" id="RHEA-COMP:10189"/>
        <dbReference type="ChEBI" id="CHEBI:57856"/>
        <dbReference type="ChEBI" id="CHEBI:59789"/>
        <dbReference type="ChEBI" id="CHEBI:74269"/>
        <dbReference type="ChEBI" id="CHEBI:74480"/>
        <dbReference type="EC" id="2.1.1.33"/>
    </reaction>
</comment>
<dbReference type="GO" id="GO:0043527">
    <property type="term" value="C:tRNA methyltransferase complex"/>
    <property type="evidence" value="ECO:0007669"/>
    <property type="project" value="TreeGrafter"/>
</dbReference>
<dbReference type="GO" id="GO:0008176">
    <property type="term" value="F:tRNA (guanine(46)-N7)-methyltransferase activity"/>
    <property type="evidence" value="ECO:0007669"/>
    <property type="project" value="UniProtKB-EC"/>
</dbReference>
<evidence type="ECO:0000256" key="6">
    <source>
        <dbReference type="ARBA" id="ARBA00022694"/>
    </source>
</evidence>
<dbReference type="Pfam" id="PF02390">
    <property type="entry name" value="Methyltransf_4"/>
    <property type="match status" value="1"/>
</dbReference>
<dbReference type="InterPro" id="IPR029063">
    <property type="entry name" value="SAM-dependent_MTases_sf"/>
</dbReference>
<evidence type="ECO:0000256" key="2">
    <source>
        <dbReference type="ARBA" id="ARBA00011977"/>
    </source>
</evidence>
<keyword evidence="6" id="KW-0819">tRNA processing</keyword>
<dbReference type="AlphaFoldDB" id="V5H194"/>
<keyword evidence="4" id="KW-0808">Transferase</keyword>
<evidence type="ECO:0000313" key="8">
    <source>
        <dbReference type="EMBL" id="JAB76760.1"/>
    </source>
</evidence>
<feature type="region of interest" description="Disordered" evidence="7">
    <location>
        <begin position="85"/>
        <end position="141"/>
    </location>
</feature>
<organism evidence="8">
    <name type="scientific">Ixodes ricinus</name>
    <name type="common">Common tick</name>
    <name type="synonym">Acarus ricinus</name>
    <dbReference type="NCBI Taxonomy" id="34613"/>
    <lineage>
        <taxon>Eukaryota</taxon>
        <taxon>Metazoa</taxon>
        <taxon>Ecdysozoa</taxon>
        <taxon>Arthropoda</taxon>
        <taxon>Chelicerata</taxon>
        <taxon>Arachnida</taxon>
        <taxon>Acari</taxon>
        <taxon>Parasitiformes</taxon>
        <taxon>Ixodida</taxon>
        <taxon>Ixodoidea</taxon>
        <taxon>Ixodidae</taxon>
        <taxon>Ixodinae</taxon>
        <taxon>Ixodes</taxon>
    </lineage>
</organism>
<accession>V5H194</accession>
<dbReference type="PANTHER" id="PTHR23417:SF16">
    <property type="entry name" value="TRNA (GUANINE-N(7)-)-METHYLTRANSFERASE"/>
    <property type="match status" value="1"/>
</dbReference>
<dbReference type="SUPFAM" id="SSF53335">
    <property type="entry name" value="S-adenosyl-L-methionine-dependent methyltransferases"/>
    <property type="match status" value="1"/>
</dbReference>
<keyword evidence="3" id="KW-0489">Methyltransferase</keyword>
<sequence length="141" mass="15682">ERAHSNPIADHCFTYPPCPDDMDWEEYFPNFPDESKQVEFADIGCGYGGLLVTLSPMFPDTYMVGMEIRGQGCRTMVQDRIKALRRPAPGPVRERRLHPYQCHEASAKLLPEGPAFKDSSSSSPTHTSRSKSTSGESSVDS</sequence>
<dbReference type="PROSITE" id="PS51625">
    <property type="entry name" value="SAM_MT_TRMB"/>
    <property type="match status" value="1"/>
</dbReference>
<dbReference type="PANTHER" id="PTHR23417">
    <property type="entry name" value="3-DEOXY-D-MANNO-OCTULOSONIC-ACID TRANSFERASE/TRNA GUANINE-N 7 - -METHYLTRANSFERASE"/>
    <property type="match status" value="1"/>
</dbReference>
<proteinExistence type="evidence at transcript level"/>
<evidence type="ECO:0000256" key="7">
    <source>
        <dbReference type="SAM" id="MobiDB-lite"/>
    </source>
</evidence>
<evidence type="ECO:0000256" key="4">
    <source>
        <dbReference type="ARBA" id="ARBA00022679"/>
    </source>
</evidence>
<dbReference type="Gene3D" id="3.40.50.150">
    <property type="entry name" value="Vaccinia Virus protein VP39"/>
    <property type="match status" value="1"/>
</dbReference>
<dbReference type="EMBL" id="GANP01007708">
    <property type="protein sequence ID" value="JAB76760.1"/>
    <property type="molecule type" value="mRNA"/>
</dbReference>
<evidence type="ECO:0000256" key="1">
    <source>
        <dbReference type="ARBA" id="ARBA00000142"/>
    </source>
</evidence>
<dbReference type="InterPro" id="IPR003358">
    <property type="entry name" value="tRNA_(Gua-N-7)_MeTrfase_Trmb"/>
</dbReference>
<feature type="compositionally biased region" description="Low complexity" evidence="7">
    <location>
        <begin position="119"/>
        <end position="141"/>
    </location>
</feature>
<name>V5H194_IXORI</name>
<evidence type="ECO:0000256" key="3">
    <source>
        <dbReference type="ARBA" id="ARBA00022603"/>
    </source>
</evidence>
<protein>
    <recommendedName>
        <fullName evidence="2">tRNA (guanine(46)-N(7))-methyltransferase</fullName>
        <ecNumber evidence="2">2.1.1.33</ecNumber>
    </recommendedName>
</protein>
<dbReference type="EC" id="2.1.1.33" evidence="2"/>
<evidence type="ECO:0000256" key="5">
    <source>
        <dbReference type="ARBA" id="ARBA00022691"/>
    </source>
</evidence>